<name>A0A6A6TYM6_9PEZI</name>
<dbReference type="InterPro" id="IPR047107">
    <property type="entry name" value="DNA-dir_RNA_pol1_lsu_C"/>
</dbReference>
<dbReference type="Gene3D" id="4.10.860.120">
    <property type="entry name" value="RNA polymerase II, clamp domain"/>
    <property type="match status" value="1"/>
</dbReference>
<feature type="compositionally biased region" description="Acidic residues" evidence="13">
    <location>
        <begin position="1400"/>
        <end position="1414"/>
    </location>
</feature>
<dbReference type="Gene3D" id="3.30.1490.180">
    <property type="entry name" value="RNA polymerase ii"/>
    <property type="match status" value="1"/>
</dbReference>
<keyword evidence="10" id="KW-0539">Nucleus</keyword>
<dbReference type="Gene3D" id="1.10.132.30">
    <property type="match status" value="1"/>
</dbReference>
<dbReference type="SUPFAM" id="SSF64484">
    <property type="entry name" value="beta and beta-prime subunits of DNA dependent RNA-polymerase"/>
    <property type="match status" value="1"/>
</dbReference>
<evidence type="ECO:0000256" key="12">
    <source>
        <dbReference type="RuleBase" id="RU004279"/>
    </source>
</evidence>
<comment type="catalytic activity">
    <reaction evidence="11 12">
        <text>RNA(n) + a ribonucleoside 5'-triphosphate = RNA(n+1) + diphosphate</text>
        <dbReference type="Rhea" id="RHEA:21248"/>
        <dbReference type="Rhea" id="RHEA-COMP:14527"/>
        <dbReference type="Rhea" id="RHEA-COMP:17342"/>
        <dbReference type="ChEBI" id="CHEBI:33019"/>
        <dbReference type="ChEBI" id="CHEBI:61557"/>
        <dbReference type="ChEBI" id="CHEBI:140395"/>
        <dbReference type="EC" id="2.7.7.6"/>
    </reaction>
</comment>
<keyword evidence="7" id="KW-0862">Zinc</keyword>
<evidence type="ECO:0000256" key="8">
    <source>
        <dbReference type="ARBA" id="ARBA00022842"/>
    </source>
</evidence>
<evidence type="ECO:0000256" key="6">
    <source>
        <dbReference type="ARBA" id="ARBA00022723"/>
    </source>
</evidence>
<feature type="region of interest" description="Disordered" evidence="13">
    <location>
        <begin position="1382"/>
        <end position="1480"/>
    </location>
</feature>
<keyword evidence="8" id="KW-0460">Magnesium</keyword>
<evidence type="ECO:0000256" key="4">
    <source>
        <dbReference type="ARBA" id="ARBA00022679"/>
    </source>
</evidence>
<keyword evidence="4 12" id="KW-0808">Transferase</keyword>
<keyword evidence="6" id="KW-0479">Metal-binding</keyword>
<dbReference type="GO" id="GO:0003677">
    <property type="term" value="F:DNA binding"/>
    <property type="evidence" value="ECO:0007669"/>
    <property type="project" value="InterPro"/>
</dbReference>
<protein>
    <recommendedName>
        <fullName evidence="12">DNA-directed RNA polymerase subunit</fullName>
        <ecNumber evidence="12">2.7.7.6</ecNumber>
    </recommendedName>
</protein>
<sequence>MNPSRSIPSQIGSIEFGFLSSKDIKSLSVSRITNPTTFNSLLHPNVGGLYDPALGSFQNQPCATCHLRQLDGCPGHSGHIELPLKVYHPTYIDQLLRLLNGKCVFCHHFKIPRTAANRFISKLRLINVNALYEAASLDEQVAKVVNSESANIGSDSDAADDNETTIELQNRYVQKILKRKRREGTNTRADYTESVSEARKNLIKELMTEVGKDRLCGTCHGRSPRFRKERSVKVFMKGLNQKQMTHNANAELRMKNPLGIIAERRQREMNGVTPTKPRAPEDGRPDMMHYAVGGDGSDEASNSDGSQAGDALETEDMLLSKDIMEDRTTVRTTKKAATAADTYMGADEIHAAMVLLFEHESELLRLVYSPRSKGKILSALSADMFFIDTILVPPNRFRPENPGDGDAVTEHARNNLFKAILSCITSIQQIHQEMSGKKAAEQGRRIRGETELKMAQVELQENVNGLIDKGSSRFSNNERQADGIKQTLEKKEGLFRQNMMGKRVNFAGRSVISPDPNIETSEIGVPPVFASKLTYPEPVNRHNFYEMREAVINGPDTWPGAAAIELEDGQILSLNGKSVEERLALANQLLTPSEGSSDNGVTSKKVHRHLNNGDMVIMNRQPTLHKPSMMCHRVRVLVGEKTIRMHYANCNTYNADFDGDEMNMHFPQTELARAEANLIADTDHQYLSSTAGTPLRGLIQDHISISVHLSSRDTFYDREEYLQIIYAALRPEHGHTVSGRLQFVDPAIWKPAARWTGKQVYDTLLLNLTPEGHPGLTLLSKTKTPGHFWGDVFGKEEEKVLIKDGHLITGIIDKQHIGPSLGGLVHATYETLGHTIAGKLLSCIGRMLTKLLHMQAFSCGVYDLVMTPEGEKSRKELMKKANDIGLEAAAKYVTLEKQSPTSDDPELLRRLEEVLRDDEKQKVLDDFSKGAGGALSSEITRECLPNGLVRKFPKNQMQLMTNSGAKGSMVNANLISCNLGQQVLEGRRVPTMVSGKTLPCFKPFDSHVRAGGYIVDRFLTGVNPQEYYFHAMAGREGLIDTAVKTSRSGYLQRCLVKGMEGLRVEYDCSVRDSGDGSIVQFLYGEDGLDTCKSTYIDKFKFMSDNFIAIYGRLNVHEEYPIVHLEDAAKHNRKATRVSKRGRATPLDPAISLYNPSVHAGSMSEKYYRAVKAFVDSNPDNIFADKATGHKGLSAKAFDFLTEMQYLKALAEPGEAVGVVAAQSVGEPSTQMTLNTFHLAGHSSKNVTLGIPRLREIVMTASDHISTPNMTLTLQSTVTVEQGEKFAKEITRLSLAEVVDKTSVVETTRTGGSFSSSKFYKIRFDFFPAKEYEAEYNIKVRTVLTSIVEGFIPYITKLIAKEMHKRGVKPGTVTDAMPAIGQSAGRSEEHAAALARRAADSDDDSDDGENEEDMGMDAAKNRMKRSEMDDFGEAKDAEDLEAASQTSEAGDDDEDKRVEAIDKEDEEVDDDEEKDDSDNDRIYITDSASAISAYARGHKWNNTLCDFSFDPAGRWCEATLEYDADSHKLLMLAYVETATHHTVLQALPGIKSCVLDKKNKNLDRHTGDLVEEPAVITEGCNLMAIRDYTQFVNPDKVFTNDIAAVRKVYGVEACRANIVREMDAVFKGHAIDVDNRHLNLIADTMTRAGGYLPFSRNGMKNAVSAFMKMSFETTLGVLKEAVAGQETEDLKNPSAQLVVGNLSGVGTGSFKLMVPSANGQVRDDDEDSDSEMSG</sequence>
<dbReference type="Gene3D" id="2.40.40.20">
    <property type="match status" value="1"/>
</dbReference>
<dbReference type="InterPro" id="IPR006592">
    <property type="entry name" value="RNA_pol_N"/>
</dbReference>
<keyword evidence="16" id="KW-1185">Reference proteome</keyword>
<dbReference type="Gene3D" id="1.10.357.120">
    <property type="match status" value="1"/>
</dbReference>
<feature type="domain" description="RNA polymerase N-terminal" evidence="14">
    <location>
        <begin position="383"/>
        <end position="710"/>
    </location>
</feature>
<evidence type="ECO:0000256" key="7">
    <source>
        <dbReference type="ARBA" id="ARBA00022833"/>
    </source>
</evidence>
<dbReference type="OrthoDB" id="270392at2759"/>
<evidence type="ECO:0000313" key="15">
    <source>
        <dbReference type="EMBL" id="KAF2664810.1"/>
    </source>
</evidence>
<dbReference type="GO" id="GO:0005736">
    <property type="term" value="C:RNA polymerase I complex"/>
    <property type="evidence" value="ECO:0007669"/>
    <property type="project" value="TreeGrafter"/>
</dbReference>
<feature type="compositionally biased region" description="Acidic residues" evidence="13">
    <location>
        <begin position="1461"/>
        <end position="1477"/>
    </location>
</feature>
<dbReference type="PANTHER" id="PTHR19376:SF11">
    <property type="entry name" value="DNA-DIRECTED RNA POLYMERASE I SUBUNIT RPA1"/>
    <property type="match status" value="1"/>
</dbReference>
<dbReference type="InterPro" id="IPR000722">
    <property type="entry name" value="RNA_pol_asu"/>
</dbReference>
<dbReference type="FunFam" id="3.30.1490.180:FF:000003">
    <property type="entry name" value="DNA-directed RNA polymerase subunit"/>
    <property type="match status" value="1"/>
</dbReference>
<reference evidence="15" key="1">
    <citation type="journal article" date="2020" name="Stud. Mycol.">
        <title>101 Dothideomycetes genomes: a test case for predicting lifestyles and emergence of pathogens.</title>
        <authorList>
            <person name="Haridas S."/>
            <person name="Albert R."/>
            <person name="Binder M."/>
            <person name="Bloem J."/>
            <person name="Labutti K."/>
            <person name="Salamov A."/>
            <person name="Andreopoulos B."/>
            <person name="Baker S."/>
            <person name="Barry K."/>
            <person name="Bills G."/>
            <person name="Bluhm B."/>
            <person name="Cannon C."/>
            <person name="Castanera R."/>
            <person name="Culley D."/>
            <person name="Daum C."/>
            <person name="Ezra D."/>
            <person name="Gonzalez J."/>
            <person name="Henrissat B."/>
            <person name="Kuo A."/>
            <person name="Liang C."/>
            <person name="Lipzen A."/>
            <person name="Lutzoni F."/>
            <person name="Magnuson J."/>
            <person name="Mondo S."/>
            <person name="Nolan M."/>
            <person name="Ohm R."/>
            <person name="Pangilinan J."/>
            <person name="Park H.-J."/>
            <person name="Ramirez L."/>
            <person name="Alfaro M."/>
            <person name="Sun H."/>
            <person name="Tritt A."/>
            <person name="Yoshinaga Y."/>
            <person name="Zwiers L.-H."/>
            <person name="Turgeon B."/>
            <person name="Goodwin S."/>
            <person name="Spatafora J."/>
            <person name="Crous P."/>
            <person name="Grigoriev I."/>
        </authorList>
    </citation>
    <scope>NUCLEOTIDE SEQUENCE</scope>
    <source>
        <strain evidence="15">CBS 115976</strain>
    </source>
</reference>
<dbReference type="Gene3D" id="3.30.70.2850">
    <property type="match status" value="1"/>
</dbReference>
<dbReference type="SMART" id="SM00663">
    <property type="entry name" value="RPOLA_N"/>
    <property type="match status" value="1"/>
</dbReference>
<evidence type="ECO:0000256" key="10">
    <source>
        <dbReference type="ARBA" id="ARBA00023242"/>
    </source>
</evidence>
<evidence type="ECO:0000256" key="9">
    <source>
        <dbReference type="ARBA" id="ARBA00023163"/>
    </source>
</evidence>
<evidence type="ECO:0000256" key="1">
    <source>
        <dbReference type="ARBA" id="ARBA00004123"/>
    </source>
</evidence>
<dbReference type="InterPro" id="IPR007083">
    <property type="entry name" value="RNA_pol_Rpb1_4"/>
</dbReference>
<keyword evidence="9 12" id="KW-0804">Transcription</keyword>
<dbReference type="InterPro" id="IPR044893">
    <property type="entry name" value="RNA_pol_Rpb1_clamp_domain"/>
</dbReference>
<dbReference type="Pfam" id="PF05000">
    <property type="entry name" value="RNA_pol_Rpb1_4"/>
    <property type="match status" value="1"/>
</dbReference>
<dbReference type="Gene3D" id="1.10.274.100">
    <property type="entry name" value="RNA polymerase Rpb1, domain 3"/>
    <property type="match status" value="1"/>
</dbReference>
<dbReference type="GO" id="GO:0006351">
    <property type="term" value="P:DNA-templated transcription"/>
    <property type="evidence" value="ECO:0007669"/>
    <property type="project" value="InterPro"/>
</dbReference>
<dbReference type="EC" id="2.7.7.6" evidence="12"/>
<dbReference type="Pfam" id="PF04997">
    <property type="entry name" value="RNA_pol_Rpb1_1"/>
    <property type="match status" value="1"/>
</dbReference>
<evidence type="ECO:0000256" key="3">
    <source>
        <dbReference type="ARBA" id="ARBA00022478"/>
    </source>
</evidence>
<dbReference type="InterPro" id="IPR007080">
    <property type="entry name" value="RNA_pol_Rpb1_1"/>
</dbReference>
<evidence type="ECO:0000259" key="14">
    <source>
        <dbReference type="SMART" id="SM00663"/>
    </source>
</evidence>
<comment type="similarity">
    <text evidence="2 12">Belongs to the RNA polymerase beta' chain family.</text>
</comment>
<evidence type="ECO:0000256" key="13">
    <source>
        <dbReference type="SAM" id="MobiDB-lite"/>
    </source>
</evidence>
<dbReference type="GO" id="GO:0046872">
    <property type="term" value="F:metal ion binding"/>
    <property type="evidence" value="ECO:0007669"/>
    <property type="project" value="UniProtKB-KW"/>
</dbReference>
<dbReference type="EMBL" id="MU004242">
    <property type="protein sequence ID" value="KAF2664810.1"/>
    <property type="molecule type" value="Genomic_DNA"/>
</dbReference>
<dbReference type="InterPro" id="IPR007081">
    <property type="entry name" value="RNA_pol_Rpb1_5"/>
</dbReference>
<organism evidence="15 16">
    <name type="scientific">Microthyrium microscopicum</name>
    <dbReference type="NCBI Taxonomy" id="703497"/>
    <lineage>
        <taxon>Eukaryota</taxon>
        <taxon>Fungi</taxon>
        <taxon>Dikarya</taxon>
        <taxon>Ascomycota</taxon>
        <taxon>Pezizomycotina</taxon>
        <taxon>Dothideomycetes</taxon>
        <taxon>Dothideomycetes incertae sedis</taxon>
        <taxon>Microthyriales</taxon>
        <taxon>Microthyriaceae</taxon>
        <taxon>Microthyrium</taxon>
    </lineage>
</organism>
<dbReference type="GO" id="GO:0003899">
    <property type="term" value="F:DNA-directed RNA polymerase activity"/>
    <property type="evidence" value="ECO:0007669"/>
    <property type="project" value="UniProtKB-EC"/>
</dbReference>
<dbReference type="InterPro" id="IPR038120">
    <property type="entry name" value="Rpb1_funnel_sf"/>
</dbReference>
<evidence type="ECO:0000313" key="16">
    <source>
        <dbReference type="Proteomes" id="UP000799302"/>
    </source>
</evidence>
<dbReference type="Pfam" id="PF00623">
    <property type="entry name" value="RNA_pol_Rpb1_2"/>
    <property type="match status" value="1"/>
</dbReference>
<dbReference type="Proteomes" id="UP000799302">
    <property type="component" value="Unassembled WGS sequence"/>
</dbReference>
<comment type="subcellular location">
    <subcellularLocation>
        <location evidence="1">Nucleus</location>
    </subcellularLocation>
</comment>
<dbReference type="Pfam" id="PF04983">
    <property type="entry name" value="RNA_pol_Rpb1_3"/>
    <property type="match status" value="1"/>
</dbReference>
<evidence type="ECO:0000256" key="5">
    <source>
        <dbReference type="ARBA" id="ARBA00022695"/>
    </source>
</evidence>
<evidence type="ECO:0000256" key="2">
    <source>
        <dbReference type="ARBA" id="ARBA00006460"/>
    </source>
</evidence>
<dbReference type="FunFam" id="2.40.40.20:FF:000019">
    <property type="entry name" value="DNA-directed RNA polymerase II subunit RPB1"/>
    <property type="match status" value="1"/>
</dbReference>
<dbReference type="Pfam" id="PF04998">
    <property type="entry name" value="RNA_pol_Rpb1_5"/>
    <property type="match status" value="1"/>
</dbReference>
<feature type="compositionally biased region" description="Basic and acidic residues" evidence="13">
    <location>
        <begin position="1423"/>
        <end position="1436"/>
    </location>
</feature>
<proteinExistence type="inferred from homology"/>
<dbReference type="PANTHER" id="PTHR19376">
    <property type="entry name" value="DNA-DIRECTED RNA POLYMERASE"/>
    <property type="match status" value="1"/>
</dbReference>
<dbReference type="InterPro" id="IPR045867">
    <property type="entry name" value="DNA-dir_RpoC_beta_prime"/>
</dbReference>
<comment type="function">
    <text evidence="12">DNA-dependent RNA polymerase catalyzes the transcription of DNA into RNA using the four ribonucleoside triphosphates as substrates.</text>
</comment>
<dbReference type="CDD" id="cd01435">
    <property type="entry name" value="RNAP_I_RPA1_N"/>
    <property type="match status" value="1"/>
</dbReference>
<accession>A0A6A6TYM6</accession>
<keyword evidence="3 12" id="KW-0240">DNA-directed RNA polymerase</keyword>
<keyword evidence="5 12" id="KW-0548">Nucleotidyltransferase</keyword>
<dbReference type="InterPro" id="IPR042102">
    <property type="entry name" value="RNA_pol_Rpb1_3_sf"/>
</dbReference>
<dbReference type="InterPro" id="IPR015699">
    <property type="entry name" value="DNA-dir_RNA_pol1_lsu_N"/>
</dbReference>
<evidence type="ECO:0000256" key="11">
    <source>
        <dbReference type="ARBA" id="ARBA00048552"/>
    </source>
</evidence>
<gene>
    <name evidence="15" type="ORF">BT63DRAFT_378712</name>
</gene>
<dbReference type="CDD" id="cd02735">
    <property type="entry name" value="RNAP_I_Rpa1_C"/>
    <property type="match status" value="1"/>
</dbReference>
<dbReference type="InterPro" id="IPR007066">
    <property type="entry name" value="RNA_pol_Rpb1_3"/>
</dbReference>